<comment type="caution">
    <text evidence="7">The sequence shown here is derived from an EMBL/GenBank/DDBJ whole genome shotgun (WGS) entry which is preliminary data.</text>
</comment>
<dbReference type="EMBL" id="JAPRAT010000010">
    <property type="protein sequence ID" value="MCZ0702925.1"/>
    <property type="molecule type" value="Genomic_DNA"/>
</dbReference>
<keyword evidence="2" id="KW-0238">DNA-binding</keyword>
<keyword evidence="8" id="KW-1185">Reference proteome</keyword>
<dbReference type="InterPro" id="IPR018062">
    <property type="entry name" value="HTH_AraC-typ_CS"/>
</dbReference>
<dbReference type="SMART" id="SM00342">
    <property type="entry name" value="HTH_ARAC"/>
    <property type="match status" value="1"/>
</dbReference>
<evidence type="ECO:0000256" key="1">
    <source>
        <dbReference type="ARBA" id="ARBA00023015"/>
    </source>
</evidence>
<keyword evidence="4" id="KW-0597">Phosphoprotein</keyword>
<feature type="domain" description="Response regulatory" evidence="6">
    <location>
        <begin position="5"/>
        <end position="124"/>
    </location>
</feature>
<evidence type="ECO:0000256" key="4">
    <source>
        <dbReference type="PROSITE-ProRule" id="PRU00169"/>
    </source>
</evidence>
<dbReference type="Gene3D" id="1.10.10.60">
    <property type="entry name" value="Homeodomain-like"/>
    <property type="match status" value="2"/>
</dbReference>
<evidence type="ECO:0000256" key="2">
    <source>
        <dbReference type="ARBA" id="ARBA00023125"/>
    </source>
</evidence>
<accession>A0A9J6RBL5</accession>
<dbReference type="PANTHER" id="PTHR43280">
    <property type="entry name" value="ARAC-FAMILY TRANSCRIPTIONAL REGULATOR"/>
    <property type="match status" value="1"/>
</dbReference>
<keyword evidence="3" id="KW-0804">Transcription</keyword>
<dbReference type="InterPro" id="IPR001789">
    <property type="entry name" value="Sig_transdc_resp-reg_receiver"/>
</dbReference>
<organism evidence="7 8">
    <name type="scientific">Natronobacillus azotifigens</name>
    <dbReference type="NCBI Taxonomy" id="472978"/>
    <lineage>
        <taxon>Bacteria</taxon>
        <taxon>Bacillati</taxon>
        <taxon>Bacillota</taxon>
        <taxon>Bacilli</taxon>
        <taxon>Bacillales</taxon>
        <taxon>Bacillaceae</taxon>
        <taxon>Natronobacillus</taxon>
    </lineage>
</organism>
<gene>
    <name evidence="7" type="ORF">OWO01_06845</name>
</gene>
<dbReference type="PRINTS" id="PR00032">
    <property type="entry name" value="HTHARAC"/>
</dbReference>
<dbReference type="RefSeq" id="WP_268779694.1">
    <property type="nucleotide sequence ID" value="NZ_JAPRAT010000010.1"/>
</dbReference>
<dbReference type="PROSITE" id="PS01124">
    <property type="entry name" value="HTH_ARAC_FAMILY_2"/>
    <property type="match status" value="1"/>
</dbReference>
<dbReference type="Pfam" id="PF00072">
    <property type="entry name" value="Response_reg"/>
    <property type="match status" value="1"/>
</dbReference>
<sequence>MTKLTVLLVDDEAIERQVIEKMLRKDEIQAQSLTFLQAKNGEEACDLCENTMVDVIFMDISMPVMDGLEATKKIKDNQPSVDIIMLTAHDTFDYAKQAIEYGVKAYVLKPAAEKEVMSTFNKVTKSRELDQAEEKQVKKQTARSAFIEALVSDTPEEFTTNVVVALVGAKTSEEELTANINDDRMIIGPVFGAHIPIAWIDVETTDDALELMKQACLKDSVIRFSMGRVKPASELRESYEEALLSYYDLVDRPDIAYNVYKSGLKTTLKDIDTCQKNLIKAFENTNADELSACYDRYVHTLSQLTHHQLPKMRRYLSILLEQLTHVGIKDSIFPLQQEMDLVTHREALQTLVKDFLLKQCHMLKRKYQNASPVEQAVRYVDEHFKDPGLSLEQLANEVGLSLYHLSKAFKKCTGQSFVDYLRDTRLAYAKTLLREGELPLKAIAYEAGFSDPNYFSRLFKKVTGTPPSKYLSRSNRP</sequence>
<proteinExistence type="predicted"/>
<evidence type="ECO:0000313" key="8">
    <source>
        <dbReference type="Proteomes" id="UP001084197"/>
    </source>
</evidence>
<dbReference type="InterPro" id="IPR018060">
    <property type="entry name" value="HTH_AraC"/>
</dbReference>
<dbReference type="PANTHER" id="PTHR43280:SF2">
    <property type="entry name" value="HTH-TYPE TRANSCRIPTIONAL REGULATOR EXSA"/>
    <property type="match status" value="1"/>
</dbReference>
<dbReference type="InterPro" id="IPR009057">
    <property type="entry name" value="Homeodomain-like_sf"/>
</dbReference>
<feature type="modified residue" description="4-aspartylphosphate" evidence="4">
    <location>
        <position position="59"/>
    </location>
</feature>
<evidence type="ECO:0000313" key="7">
    <source>
        <dbReference type="EMBL" id="MCZ0702925.1"/>
    </source>
</evidence>
<evidence type="ECO:0000259" key="6">
    <source>
        <dbReference type="PROSITE" id="PS50110"/>
    </source>
</evidence>
<dbReference type="GO" id="GO:0043565">
    <property type="term" value="F:sequence-specific DNA binding"/>
    <property type="evidence" value="ECO:0007669"/>
    <property type="project" value="InterPro"/>
</dbReference>
<evidence type="ECO:0000259" key="5">
    <source>
        <dbReference type="PROSITE" id="PS01124"/>
    </source>
</evidence>
<dbReference type="GO" id="GO:0000160">
    <property type="term" value="P:phosphorelay signal transduction system"/>
    <property type="evidence" value="ECO:0007669"/>
    <property type="project" value="InterPro"/>
</dbReference>
<dbReference type="Pfam" id="PF12833">
    <property type="entry name" value="HTH_18"/>
    <property type="match status" value="1"/>
</dbReference>
<dbReference type="CDD" id="cd17536">
    <property type="entry name" value="REC_YesN-like"/>
    <property type="match status" value="1"/>
</dbReference>
<dbReference type="PROSITE" id="PS00041">
    <property type="entry name" value="HTH_ARAC_FAMILY_1"/>
    <property type="match status" value="1"/>
</dbReference>
<dbReference type="SMART" id="SM00448">
    <property type="entry name" value="REC"/>
    <property type="match status" value="1"/>
</dbReference>
<feature type="domain" description="HTH araC/xylS-type" evidence="5">
    <location>
        <begin position="374"/>
        <end position="473"/>
    </location>
</feature>
<dbReference type="Proteomes" id="UP001084197">
    <property type="component" value="Unassembled WGS sequence"/>
</dbReference>
<evidence type="ECO:0000256" key="3">
    <source>
        <dbReference type="ARBA" id="ARBA00023163"/>
    </source>
</evidence>
<name>A0A9J6RBL5_9BACI</name>
<dbReference type="Gene3D" id="3.40.50.2300">
    <property type="match status" value="1"/>
</dbReference>
<dbReference type="PROSITE" id="PS50110">
    <property type="entry name" value="RESPONSE_REGULATORY"/>
    <property type="match status" value="1"/>
</dbReference>
<reference evidence="7" key="1">
    <citation type="submission" date="2022-11" db="EMBL/GenBank/DDBJ databases">
        <title>WGS of Natronobacillus azotifigens 24KS-1, an anaerobic diazotrophic haloalkaliphile from soda-rich habitats.</title>
        <authorList>
            <person name="Sorokin D.Y."/>
            <person name="Merkel A.Y."/>
        </authorList>
    </citation>
    <scope>NUCLEOTIDE SEQUENCE</scope>
    <source>
        <strain evidence="7">24KS-1</strain>
    </source>
</reference>
<dbReference type="AlphaFoldDB" id="A0A9J6RBL5"/>
<dbReference type="SUPFAM" id="SSF52172">
    <property type="entry name" value="CheY-like"/>
    <property type="match status" value="1"/>
</dbReference>
<keyword evidence="1" id="KW-0805">Transcription regulation</keyword>
<dbReference type="SUPFAM" id="SSF46689">
    <property type="entry name" value="Homeodomain-like"/>
    <property type="match status" value="2"/>
</dbReference>
<protein>
    <submittedName>
        <fullName evidence="7">Response regulator</fullName>
    </submittedName>
</protein>
<dbReference type="InterPro" id="IPR020449">
    <property type="entry name" value="Tscrpt_reg_AraC-type_HTH"/>
</dbReference>
<dbReference type="InterPro" id="IPR011006">
    <property type="entry name" value="CheY-like_superfamily"/>
</dbReference>
<dbReference type="GO" id="GO:0003700">
    <property type="term" value="F:DNA-binding transcription factor activity"/>
    <property type="evidence" value="ECO:0007669"/>
    <property type="project" value="InterPro"/>
</dbReference>